<dbReference type="EMBL" id="ACWF01000157">
    <property type="protein sequence ID" value="EHL73524.1"/>
    <property type="molecule type" value="Genomic_DNA"/>
</dbReference>
<proteinExistence type="predicted"/>
<dbReference type="AlphaFoldDB" id="G9QPY5"/>
<organism evidence="1 2">
    <name type="scientific">Bacillus smithii 7_3_47FAA</name>
    <dbReference type="NCBI Taxonomy" id="665952"/>
    <lineage>
        <taxon>Bacteria</taxon>
        <taxon>Bacillati</taxon>
        <taxon>Bacillota</taxon>
        <taxon>Bacilli</taxon>
        <taxon>Bacillales</taxon>
        <taxon>Bacillaceae</taxon>
        <taxon>Bacillus</taxon>
    </lineage>
</organism>
<evidence type="ECO:0000313" key="2">
    <source>
        <dbReference type="Proteomes" id="UP000011747"/>
    </source>
</evidence>
<keyword evidence="2" id="KW-1185">Reference proteome</keyword>
<accession>G9QPY5</accession>
<sequence length="131" mass="15535">MNKVIHNGGCREFVEKFFRRNGHILLKIKVSFHLQSCMKWKKQAVRQNSIFLIKNQVSMVGWHFKTLSSDLLFWKQAECRLGAYMIMKKTIFALSKLNFTVMIAKWARLLRESSRIARRKQVNFAIINNSR</sequence>
<dbReference type="RefSeq" id="WP_003355440.1">
    <property type="nucleotide sequence ID" value="NZ_JH414764.1"/>
</dbReference>
<protein>
    <submittedName>
        <fullName evidence="1">Uncharacterized protein</fullName>
    </submittedName>
</protein>
<evidence type="ECO:0000313" key="1">
    <source>
        <dbReference type="EMBL" id="EHL73524.1"/>
    </source>
</evidence>
<dbReference type="PATRIC" id="fig|665952.3.peg.3254"/>
<dbReference type="Proteomes" id="UP000011747">
    <property type="component" value="Unassembled WGS sequence"/>
</dbReference>
<name>G9QPY5_9BACI</name>
<dbReference type="HOGENOM" id="CLU_1923393_0_0_9"/>
<comment type="caution">
    <text evidence="1">The sequence shown here is derived from an EMBL/GenBank/DDBJ whole genome shotgun (WGS) entry which is preliminary data.</text>
</comment>
<dbReference type="GeneID" id="87582354"/>
<reference evidence="1 2" key="1">
    <citation type="submission" date="2011-09" db="EMBL/GenBank/DDBJ databases">
        <title>The Genome Sequence of Bacillus smithii 7_3_47FAA.</title>
        <authorList>
            <consortium name="The Broad Institute Genome Sequencing Platform"/>
            <person name="Earl A."/>
            <person name="Ward D."/>
            <person name="Feldgarden M."/>
            <person name="Gevers D."/>
            <person name="Daigneault M."/>
            <person name="Strauss J."/>
            <person name="Allen-Vercoe E."/>
            <person name="Young S.K."/>
            <person name="Zeng Q."/>
            <person name="Gargeya S."/>
            <person name="Fitzgerald M."/>
            <person name="Haas B."/>
            <person name="Abouelleil A."/>
            <person name="Alvarado L."/>
            <person name="Arachchi H.M."/>
            <person name="Berlin A."/>
            <person name="Brown A."/>
            <person name="Chapman S.B."/>
            <person name="Chen Z."/>
            <person name="Dunbar C."/>
            <person name="Freedman E."/>
            <person name="Gearin G."/>
            <person name="Goldberg J."/>
            <person name="Griggs A."/>
            <person name="Gujja S."/>
            <person name="Heiman D."/>
            <person name="Howarth C."/>
            <person name="Larson L."/>
            <person name="Lui A."/>
            <person name="MacDonald P.J.P."/>
            <person name="Montmayeur A."/>
            <person name="Murphy C."/>
            <person name="Neiman D."/>
            <person name="Pearson M."/>
            <person name="Priest M."/>
            <person name="Roberts A."/>
            <person name="Saif S."/>
            <person name="Shea T."/>
            <person name="Shenoy N."/>
            <person name="Sisk P."/>
            <person name="Stolte C."/>
            <person name="Sykes S."/>
            <person name="Wortman J."/>
            <person name="Nusbaum C."/>
            <person name="Birren B."/>
        </authorList>
    </citation>
    <scope>NUCLEOTIDE SEQUENCE [LARGE SCALE GENOMIC DNA]</scope>
    <source>
        <strain evidence="1 2">7_3_47FAA</strain>
    </source>
</reference>
<gene>
    <name evidence="1" type="ORF">HMPREF1015_00352</name>
</gene>